<name>A0A5B7ECC0_PORTR</name>
<organism evidence="1 2">
    <name type="scientific">Portunus trituberculatus</name>
    <name type="common">Swimming crab</name>
    <name type="synonym">Neptunus trituberculatus</name>
    <dbReference type="NCBI Taxonomy" id="210409"/>
    <lineage>
        <taxon>Eukaryota</taxon>
        <taxon>Metazoa</taxon>
        <taxon>Ecdysozoa</taxon>
        <taxon>Arthropoda</taxon>
        <taxon>Crustacea</taxon>
        <taxon>Multicrustacea</taxon>
        <taxon>Malacostraca</taxon>
        <taxon>Eumalacostraca</taxon>
        <taxon>Eucarida</taxon>
        <taxon>Decapoda</taxon>
        <taxon>Pleocyemata</taxon>
        <taxon>Brachyura</taxon>
        <taxon>Eubrachyura</taxon>
        <taxon>Portunoidea</taxon>
        <taxon>Portunidae</taxon>
        <taxon>Portuninae</taxon>
        <taxon>Portunus</taxon>
    </lineage>
</organism>
<gene>
    <name evidence="1" type="ORF">E2C01_023870</name>
</gene>
<proteinExistence type="predicted"/>
<accession>A0A5B7ECC0</accession>
<keyword evidence="2" id="KW-1185">Reference proteome</keyword>
<reference evidence="1 2" key="1">
    <citation type="submission" date="2019-05" db="EMBL/GenBank/DDBJ databases">
        <title>Another draft genome of Portunus trituberculatus and its Hox gene families provides insights of decapod evolution.</title>
        <authorList>
            <person name="Jeong J.-H."/>
            <person name="Song I."/>
            <person name="Kim S."/>
            <person name="Choi T."/>
            <person name="Kim D."/>
            <person name="Ryu S."/>
            <person name="Kim W."/>
        </authorList>
    </citation>
    <scope>NUCLEOTIDE SEQUENCE [LARGE SCALE GENOMIC DNA]</scope>
    <source>
        <tissue evidence="1">Muscle</tissue>
    </source>
</reference>
<dbReference type="EMBL" id="VSRR010002284">
    <property type="protein sequence ID" value="MPC30603.1"/>
    <property type="molecule type" value="Genomic_DNA"/>
</dbReference>
<dbReference type="Proteomes" id="UP000324222">
    <property type="component" value="Unassembled WGS sequence"/>
</dbReference>
<comment type="caution">
    <text evidence="1">The sequence shown here is derived from an EMBL/GenBank/DDBJ whole genome shotgun (WGS) entry which is preliminary data.</text>
</comment>
<protein>
    <submittedName>
        <fullName evidence="1">Uncharacterized protein</fullName>
    </submittedName>
</protein>
<evidence type="ECO:0000313" key="2">
    <source>
        <dbReference type="Proteomes" id="UP000324222"/>
    </source>
</evidence>
<sequence length="71" mass="8292">MKTFLPPSCLLYDNHRRPSQFYVRRRAAQKRVQVGHGMLQGCLRRPKVAAWSPTEHQILAKRAKYYATFGC</sequence>
<dbReference type="AlphaFoldDB" id="A0A5B7ECC0"/>
<evidence type="ECO:0000313" key="1">
    <source>
        <dbReference type="EMBL" id="MPC30603.1"/>
    </source>
</evidence>